<dbReference type="PANTHER" id="PTHR43606:SF8">
    <property type="entry name" value="ALKALINE PHOSPHATASE"/>
    <property type="match status" value="1"/>
</dbReference>
<dbReference type="Pfam" id="PF16655">
    <property type="entry name" value="PhoD_N"/>
    <property type="match status" value="1"/>
</dbReference>
<dbReference type="InterPro" id="IPR038607">
    <property type="entry name" value="PhoD-like_sf"/>
</dbReference>
<dbReference type="PANTHER" id="PTHR43606">
    <property type="entry name" value="PHOSPHATASE, PUTATIVE (AFU_ORTHOLOGUE AFUA_6G08710)-RELATED"/>
    <property type="match status" value="1"/>
</dbReference>
<sequence>MPSLVSLVGAAICAAVATASFNSNLNYNSPSPRHVRLGIDIPLVYRRAWKRANNAYDPSELSFTHGVSSGDPWDNSVILWTRIAPTNESDQSNAAVEGTVPLYSHETETYIQADANPICVEWKVFEERKGRPSDRVVSRGKAYTTSDIDFTVKVEANGLRAFTTYFYQFSVCGSENKSPVGRTKTAPGRNDRVDEITFAVFSCGNYPSGYFNVYGNAARKDNHDYVVHLGDYIYENKAGGERAHRPASLLFTLHDYRTRHGQYRTDPDLQLLAQRFAWISTWDDHEIANNGYRDGFSALNNTEESFLNDGPQISVDSRKVNAVRAYFEWMPIRQVDLDDNLRIWRSFKMGKLLDLVILDTRNYDRSITSLGWNDHYIDLIRDDPSRTLMGGRQESWFYNTLSESKERGATWRIIGNQIIFSRIFQNDKGGMSGDNWNGYISNRNRTLKHLYDHNIGNNIFLAGDSHQNWVSDLAWLGTKDYNMKTGEGAVGVEFAGTAVSSTGQSGPIEPKAGDYSRGMIARNEEMMWQEGYYRGYFQLGVTAKKIEAQFYGSPSVATRNAWEIPLANFTVVSGENHLARPVAGGKAESGALKFGEVSHSNFTLNTETGQWQVIGFEKMYL</sequence>
<dbReference type="RefSeq" id="XP_016645170.1">
    <property type="nucleotide sequence ID" value="XM_016785292.1"/>
</dbReference>
<feature type="signal peptide" evidence="1">
    <location>
        <begin position="1"/>
        <end position="19"/>
    </location>
</feature>
<dbReference type="InterPro" id="IPR029052">
    <property type="entry name" value="Metallo-depent_PP-like"/>
</dbReference>
<dbReference type="VEuPathDB" id="FungiDB:SAPIO_CDS2200"/>
<gene>
    <name evidence="4" type="ORF">SAPIO_CDS2200</name>
</gene>
<evidence type="ECO:0000256" key="1">
    <source>
        <dbReference type="SAM" id="SignalP"/>
    </source>
</evidence>
<evidence type="ECO:0000259" key="2">
    <source>
        <dbReference type="Pfam" id="PF09423"/>
    </source>
</evidence>
<dbReference type="InterPro" id="IPR018946">
    <property type="entry name" value="PhoD-like_MPP"/>
</dbReference>
<dbReference type="EMBL" id="JOWA01000085">
    <property type="protein sequence ID" value="KEZ45371.1"/>
    <property type="molecule type" value="Genomic_DNA"/>
</dbReference>
<evidence type="ECO:0008006" key="6">
    <source>
        <dbReference type="Google" id="ProtNLM"/>
    </source>
</evidence>
<dbReference type="InterPro" id="IPR052900">
    <property type="entry name" value="Phospholipid_Metab_Enz"/>
</dbReference>
<evidence type="ECO:0000259" key="3">
    <source>
        <dbReference type="Pfam" id="PF16655"/>
    </source>
</evidence>
<reference evidence="4 5" key="1">
    <citation type="journal article" date="2014" name="Genome Announc.">
        <title>Draft genome sequence of the pathogenic fungus Scedosporium apiospermum.</title>
        <authorList>
            <person name="Vandeputte P."/>
            <person name="Ghamrawi S."/>
            <person name="Rechenmann M."/>
            <person name="Iltis A."/>
            <person name="Giraud S."/>
            <person name="Fleury M."/>
            <person name="Thornton C."/>
            <person name="Delhaes L."/>
            <person name="Meyer W."/>
            <person name="Papon N."/>
            <person name="Bouchara J.P."/>
        </authorList>
    </citation>
    <scope>NUCLEOTIDE SEQUENCE [LARGE SCALE GENOMIC DNA]</scope>
    <source>
        <strain evidence="4 5">IHEM 14462</strain>
    </source>
</reference>
<dbReference type="OrthoDB" id="9992270at2759"/>
<feature type="domain" description="Phospholipase D N-terminal" evidence="3">
    <location>
        <begin position="65"/>
        <end position="185"/>
    </location>
</feature>
<organism evidence="4 5">
    <name type="scientific">Pseudallescheria apiosperma</name>
    <name type="common">Scedosporium apiospermum</name>
    <dbReference type="NCBI Taxonomy" id="563466"/>
    <lineage>
        <taxon>Eukaryota</taxon>
        <taxon>Fungi</taxon>
        <taxon>Dikarya</taxon>
        <taxon>Ascomycota</taxon>
        <taxon>Pezizomycotina</taxon>
        <taxon>Sordariomycetes</taxon>
        <taxon>Hypocreomycetidae</taxon>
        <taxon>Microascales</taxon>
        <taxon>Microascaceae</taxon>
        <taxon>Scedosporium</taxon>
    </lineage>
</organism>
<name>A0A084GDF9_PSEDA</name>
<dbReference type="SUPFAM" id="SSF56300">
    <property type="entry name" value="Metallo-dependent phosphatases"/>
    <property type="match status" value="1"/>
</dbReference>
<evidence type="ECO:0000313" key="4">
    <source>
        <dbReference type="EMBL" id="KEZ45371.1"/>
    </source>
</evidence>
<protein>
    <recommendedName>
        <fullName evidence="6">Alkaline phosphatase</fullName>
    </recommendedName>
</protein>
<accession>A0A084GDF9</accession>
<dbReference type="GeneID" id="27721272"/>
<dbReference type="Pfam" id="PF09423">
    <property type="entry name" value="PhoD"/>
    <property type="match status" value="1"/>
</dbReference>
<feature type="chain" id="PRO_5001775652" description="Alkaline phosphatase" evidence="1">
    <location>
        <begin position="20"/>
        <end position="621"/>
    </location>
</feature>
<keyword evidence="5" id="KW-1185">Reference proteome</keyword>
<dbReference type="AlphaFoldDB" id="A0A084GDF9"/>
<evidence type="ECO:0000313" key="5">
    <source>
        <dbReference type="Proteomes" id="UP000028545"/>
    </source>
</evidence>
<dbReference type="CDD" id="cd07389">
    <property type="entry name" value="MPP_PhoD"/>
    <property type="match status" value="1"/>
</dbReference>
<proteinExistence type="predicted"/>
<dbReference type="OMA" id="RWDILGQ"/>
<keyword evidence="1" id="KW-0732">Signal</keyword>
<feature type="domain" description="PhoD-like phosphatase metallophosphatase" evidence="2">
    <location>
        <begin position="198"/>
        <end position="550"/>
    </location>
</feature>
<dbReference type="HOGENOM" id="CLU_015982_0_0_1"/>
<dbReference type="Gene3D" id="2.60.40.380">
    <property type="entry name" value="Purple acid phosphatase-like, N-terminal"/>
    <property type="match status" value="1"/>
</dbReference>
<dbReference type="Gene3D" id="3.60.21.70">
    <property type="entry name" value="PhoD-like phosphatase"/>
    <property type="match status" value="1"/>
</dbReference>
<dbReference type="InterPro" id="IPR032093">
    <property type="entry name" value="PhoD_N"/>
</dbReference>
<dbReference type="KEGG" id="sapo:SAPIO_CDS2200"/>
<dbReference type="Proteomes" id="UP000028545">
    <property type="component" value="Unassembled WGS sequence"/>
</dbReference>
<comment type="caution">
    <text evidence="4">The sequence shown here is derived from an EMBL/GenBank/DDBJ whole genome shotgun (WGS) entry which is preliminary data.</text>
</comment>